<sequence length="136" mass="14291">MRNEPPSSSLDRFSTQRLRATCRVSQTSPQSLQVTAASSSTMVLFSSSAALIQFILLHRLNTDYAIVFGAASLVAGLLGTQAVSRAIKRSGRPSVVVLALAGVIGIATLCVAIFGLRNAAVQLRAGELGFLGICKR</sequence>
<dbReference type="InParanoid" id="D8TGX5"/>
<keyword evidence="4" id="KW-1185">Reference proteome</keyword>
<evidence type="ECO:0000313" key="4">
    <source>
        <dbReference type="Proteomes" id="UP000001058"/>
    </source>
</evidence>
<protein>
    <submittedName>
        <fullName evidence="3">Uncharacterized protein</fullName>
    </submittedName>
</protein>
<organism evidence="4">
    <name type="scientific">Volvox carteri f. nagariensis</name>
    <dbReference type="NCBI Taxonomy" id="3068"/>
    <lineage>
        <taxon>Eukaryota</taxon>
        <taxon>Viridiplantae</taxon>
        <taxon>Chlorophyta</taxon>
        <taxon>core chlorophytes</taxon>
        <taxon>Chlorophyceae</taxon>
        <taxon>CS clade</taxon>
        <taxon>Chlamydomonadales</taxon>
        <taxon>Volvocaceae</taxon>
        <taxon>Volvox</taxon>
    </lineage>
</organism>
<accession>D8TGX5</accession>
<dbReference type="OrthoDB" id="434519at2759"/>
<dbReference type="AlphaFoldDB" id="D8TGX5"/>
<dbReference type="EMBL" id="GL378323">
    <property type="protein sequence ID" value="EFJ52609.1"/>
    <property type="molecule type" value="Genomic_DNA"/>
</dbReference>
<keyword evidence="2" id="KW-0472">Membrane</keyword>
<evidence type="ECO:0000313" key="3">
    <source>
        <dbReference type="EMBL" id="EFJ52609.1"/>
    </source>
</evidence>
<feature type="transmembrane region" description="Helical" evidence="2">
    <location>
        <begin position="95"/>
        <end position="116"/>
    </location>
</feature>
<dbReference type="STRING" id="3068.D8TGX5"/>
<keyword evidence="2" id="KW-1133">Transmembrane helix</keyword>
<evidence type="ECO:0000256" key="1">
    <source>
        <dbReference type="ARBA" id="ARBA00009142"/>
    </source>
</evidence>
<dbReference type="PANTHER" id="PTHR14255:SF3">
    <property type="entry name" value="SULFITE EXPORTER TAUE_SAFE FAMILY PROTEIN 5-RELATED"/>
    <property type="match status" value="1"/>
</dbReference>
<dbReference type="GO" id="GO:0031464">
    <property type="term" value="C:Cul4A-RING E3 ubiquitin ligase complex"/>
    <property type="evidence" value="ECO:0007669"/>
    <property type="project" value="TreeGrafter"/>
</dbReference>
<dbReference type="Proteomes" id="UP000001058">
    <property type="component" value="Unassembled WGS sequence"/>
</dbReference>
<proteinExistence type="inferred from homology"/>
<dbReference type="PANTHER" id="PTHR14255">
    <property type="entry name" value="CEREBLON"/>
    <property type="match status" value="1"/>
</dbReference>
<reference evidence="3 4" key="1">
    <citation type="journal article" date="2010" name="Science">
        <title>Genomic analysis of organismal complexity in the multicellular green alga Volvox carteri.</title>
        <authorList>
            <person name="Prochnik S.E."/>
            <person name="Umen J."/>
            <person name="Nedelcu A.M."/>
            <person name="Hallmann A."/>
            <person name="Miller S.M."/>
            <person name="Nishii I."/>
            <person name="Ferris P."/>
            <person name="Kuo A."/>
            <person name="Mitros T."/>
            <person name="Fritz-Laylin L.K."/>
            <person name="Hellsten U."/>
            <person name="Chapman J."/>
            <person name="Simakov O."/>
            <person name="Rensing S.A."/>
            <person name="Terry A."/>
            <person name="Pangilinan J."/>
            <person name="Kapitonov V."/>
            <person name="Jurka J."/>
            <person name="Salamov A."/>
            <person name="Shapiro H."/>
            <person name="Schmutz J."/>
            <person name="Grimwood J."/>
            <person name="Lindquist E."/>
            <person name="Lucas S."/>
            <person name="Grigoriev I.V."/>
            <person name="Schmitt R."/>
            <person name="Kirk D."/>
            <person name="Rokhsar D.S."/>
        </authorList>
    </citation>
    <scope>NUCLEOTIDE SEQUENCE [LARGE SCALE GENOMIC DNA]</scope>
    <source>
        <strain evidence="4">f. Nagariensis / Eve</strain>
    </source>
</reference>
<dbReference type="GeneID" id="9625241"/>
<keyword evidence="2" id="KW-0812">Transmembrane</keyword>
<dbReference type="RefSeq" id="XP_002945614.1">
    <property type="nucleotide sequence ID" value="XM_002945568.1"/>
</dbReference>
<evidence type="ECO:0000256" key="2">
    <source>
        <dbReference type="SAM" id="Phobius"/>
    </source>
</evidence>
<feature type="transmembrane region" description="Helical" evidence="2">
    <location>
        <begin position="64"/>
        <end position="83"/>
    </location>
</feature>
<comment type="similarity">
    <text evidence="1">Belongs to the 4-toluene sulfonate uptake permease (TSUP) (TC 2.A.102) family.</text>
</comment>
<gene>
    <name evidence="3" type="ORF">VOLCADRAFT_85766</name>
</gene>
<name>D8TGX5_VOLCA</name>
<dbReference type="GO" id="GO:0016567">
    <property type="term" value="P:protein ubiquitination"/>
    <property type="evidence" value="ECO:0007669"/>
    <property type="project" value="TreeGrafter"/>
</dbReference>
<dbReference type="KEGG" id="vcn:VOLCADRAFT_85766"/>
<feature type="transmembrane region" description="Helical" evidence="2">
    <location>
        <begin position="36"/>
        <end position="57"/>
    </location>
</feature>